<reference evidence="1 2" key="1">
    <citation type="submission" date="2017-04" db="EMBL/GenBank/DDBJ databases">
        <title>Whole genome sequence of Bdellovibrio bacteriovorus strain SSB218315.</title>
        <authorList>
            <person name="Oyedara O."/>
            <person name="Rodriguez-Perez M.A."/>
        </authorList>
    </citation>
    <scope>NUCLEOTIDE SEQUENCE [LARGE SCALE GENOMIC DNA]</scope>
    <source>
        <strain evidence="1 2">SSB218315</strain>
    </source>
</reference>
<accession>A0A1Z3NA39</accession>
<name>A0A1Z3NA39_BDEBC</name>
<dbReference type="EMBL" id="CP020946">
    <property type="protein sequence ID" value="ASD64319.1"/>
    <property type="molecule type" value="Genomic_DNA"/>
</dbReference>
<gene>
    <name evidence="1" type="ORF">B9G79_12455</name>
</gene>
<evidence type="ECO:0000313" key="2">
    <source>
        <dbReference type="Proteomes" id="UP000197003"/>
    </source>
</evidence>
<protein>
    <submittedName>
        <fullName evidence="1">Uncharacterized protein</fullName>
    </submittedName>
</protein>
<evidence type="ECO:0000313" key="1">
    <source>
        <dbReference type="EMBL" id="ASD64319.1"/>
    </source>
</evidence>
<organism evidence="1 2">
    <name type="scientific">Bdellovibrio bacteriovorus</name>
    <dbReference type="NCBI Taxonomy" id="959"/>
    <lineage>
        <taxon>Bacteria</taxon>
        <taxon>Pseudomonadati</taxon>
        <taxon>Bdellovibrionota</taxon>
        <taxon>Bdellovibrionia</taxon>
        <taxon>Bdellovibrionales</taxon>
        <taxon>Pseudobdellovibrionaceae</taxon>
        <taxon>Bdellovibrio</taxon>
    </lineage>
</organism>
<proteinExistence type="predicted"/>
<dbReference type="AlphaFoldDB" id="A0A1Z3NA39"/>
<sequence>MRVITLDKNAQVEAVVTESVVESFSPVAHKAYHEMADKPVVEVDALAQLHANLEMLQDLQTRLAFVMREVRYLMKV</sequence>
<dbReference type="RefSeq" id="WP_088565796.1">
    <property type="nucleotide sequence ID" value="NZ_CP020946.1"/>
</dbReference>
<dbReference type="Proteomes" id="UP000197003">
    <property type="component" value="Chromosome"/>
</dbReference>
<dbReference type="OrthoDB" id="5296041at2"/>